<protein>
    <submittedName>
        <fullName evidence="1">Uncharacterized protein</fullName>
    </submittedName>
</protein>
<gene>
    <name evidence="1" type="ORF">F4561_001468</name>
</gene>
<evidence type="ECO:0000313" key="1">
    <source>
        <dbReference type="EMBL" id="MBB4930648.1"/>
    </source>
</evidence>
<organism evidence="1 2">
    <name type="scientific">Lipingzhangella halophila</name>
    <dbReference type="NCBI Taxonomy" id="1783352"/>
    <lineage>
        <taxon>Bacteria</taxon>
        <taxon>Bacillati</taxon>
        <taxon>Actinomycetota</taxon>
        <taxon>Actinomycetes</taxon>
        <taxon>Streptosporangiales</taxon>
        <taxon>Nocardiopsidaceae</taxon>
        <taxon>Lipingzhangella</taxon>
    </lineage>
</organism>
<reference evidence="1 2" key="1">
    <citation type="submission" date="2020-08" db="EMBL/GenBank/DDBJ databases">
        <title>Sequencing the genomes of 1000 actinobacteria strains.</title>
        <authorList>
            <person name="Klenk H.-P."/>
        </authorList>
    </citation>
    <scope>NUCLEOTIDE SEQUENCE [LARGE SCALE GENOMIC DNA]</scope>
    <source>
        <strain evidence="1 2">DSM 102030</strain>
    </source>
</reference>
<dbReference type="Proteomes" id="UP000523007">
    <property type="component" value="Unassembled WGS sequence"/>
</dbReference>
<dbReference type="AlphaFoldDB" id="A0A7W7RER7"/>
<proteinExistence type="predicted"/>
<accession>A0A7W7RER7</accession>
<comment type="caution">
    <text evidence="1">The sequence shown here is derived from an EMBL/GenBank/DDBJ whole genome shotgun (WGS) entry which is preliminary data.</text>
</comment>
<keyword evidence="2" id="KW-1185">Reference proteome</keyword>
<dbReference type="EMBL" id="JACHJT010000001">
    <property type="protein sequence ID" value="MBB4930648.1"/>
    <property type="molecule type" value="Genomic_DNA"/>
</dbReference>
<evidence type="ECO:0000313" key="2">
    <source>
        <dbReference type="Proteomes" id="UP000523007"/>
    </source>
</evidence>
<dbReference type="RefSeq" id="WP_184575980.1">
    <property type="nucleotide sequence ID" value="NZ_JACHJT010000001.1"/>
</dbReference>
<name>A0A7W7RER7_9ACTN</name>
<sequence length="241" mass="26454">MSTLVVASPLQALEESFRLLAQGPGQPYLAVGEVHELTCTQLAAGELALVLREGSAATRDGVWRALVRQARAEQSTWVVLAAGLALPGLRAVVARWGRRQGVNREDLAADVLAQFLEGLWQVDLAAPHVCRRLCYSAEKAARRHYYQRRRDRDRLAPQAEDGLAAPVTARHPEQVLAQAAQAGVLTWGEAELIARSRLEWRSLASAAAELGVAYGTAKWRRRCAETRLAAWITDKENLDSC</sequence>